<name>A0A849SAN0_UNCEI</name>
<protein>
    <submittedName>
        <fullName evidence="1">Uncharacterized protein</fullName>
    </submittedName>
</protein>
<dbReference type="EMBL" id="JABFRW010000010">
    <property type="protein sequence ID" value="NOT32728.1"/>
    <property type="molecule type" value="Genomic_DNA"/>
</dbReference>
<dbReference type="Proteomes" id="UP000580839">
    <property type="component" value="Unassembled WGS sequence"/>
</dbReference>
<dbReference type="AlphaFoldDB" id="A0A849SAN0"/>
<proteinExistence type="predicted"/>
<reference evidence="1 2" key="1">
    <citation type="submission" date="2020-04" db="EMBL/GenBank/DDBJ databases">
        <title>Metagenomic profiling of ammonia- and methane-oxidizing microorganisms in a Dutch drinking water treatment plant.</title>
        <authorList>
            <person name="Poghosyan L."/>
            <person name="Leucker S."/>
        </authorList>
    </citation>
    <scope>NUCLEOTIDE SEQUENCE [LARGE SCALE GENOMIC DNA]</scope>
    <source>
        <strain evidence="1">S-RSF-IL-03</strain>
    </source>
</reference>
<gene>
    <name evidence="1" type="ORF">HOP12_01015</name>
</gene>
<evidence type="ECO:0000313" key="1">
    <source>
        <dbReference type="EMBL" id="NOT32728.1"/>
    </source>
</evidence>
<evidence type="ECO:0000313" key="2">
    <source>
        <dbReference type="Proteomes" id="UP000580839"/>
    </source>
</evidence>
<accession>A0A849SAN0</accession>
<sequence length="277" mass="30186">MFQLSVWTLDAVWFYPHLLDYVGGAQVANWIVDHVWVRFVTAPPLGILTILSVFSPINTPRQRAASEELATRLGATVVEHRKLDPTYGIPTAPGLRMPIDRWSMEIGTWSKDQDVRTVARVFVDVRTSFSFAARGAGREPDVLRGLQQFAMKQAMKHAAEGAGDSRAQTAAATMAYLAEPPITTGNDLLDRSMVLRANQPDAARALFRSGGMISALQVLNAKSQLWDWTFYPGTQAGLAEMQLALPGAKCDEASVRMAADVLRAALEAMVSAELVGA</sequence>
<organism evidence="1 2">
    <name type="scientific">Eiseniibacteriota bacterium</name>
    <dbReference type="NCBI Taxonomy" id="2212470"/>
    <lineage>
        <taxon>Bacteria</taxon>
        <taxon>Candidatus Eiseniibacteriota</taxon>
    </lineage>
</organism>
<comment type="caution">
    <text evidence="1">The sequence shown here is derived from an EMBL/GenBank/DDBJ whole genome shotgun (WGS) entry which is preliminary data.</text>
</comment>